<dbReference type="InterPro" id="IPR002900">
    <property type="entry name" value="DUF38/FTH_CAE_spp"/>
</dbReference>
<dbReference type="CTD" id="8590340"/>
<evidence type="ECO:0000259" key="1">
    <source>
        <dbReference type="Pfam" id="PF01827"/>
    </source>
</evidence>
<protein>
    <submittedName>
        <fullName evidence="2">Protein CBG24526</fullName>
    </submittedName>
</protein>
<accession>A8WKX0</accession>
<organism evidence="2 3">
    <name type="scientific">Caenorhabditis briggsae</name>
    <dbReference type="NCBI Taxonomy" id="6238"/>
    <lineage>
        <taxon>Eukaryota</taxon>
        <taxon>Metazoa</taxon>
        <taxon>Ecdysozoa</taxon>
        <taxon>Nematoda</taxon>
        <taxon>Chromadorea</taxon>
        <taxon>Rhabditida</taxon>
        <taxon>Rhabditina</taxon>
        <taxon>Rhabditomorpha</taxon>
        <taxon>Rhabditoidea</taxon>
        <taxon>Rhabditidae</taxon>
        <taxon>Peloderinae</taxon>
        <taxon>Caenorhabditis</taxon>
    </lineage>
</organism>
<gene>
    <name evidence="2 4" type="ORF">CBG24526</name>
    <name evidence="2" type="ORF">CBG_24526</name>
</gene>
<sequence length="316" mass="36231">MSSSSLLTTALQKIAKNYRNPKIEFLGIPVGSQKIGLQVTFSGRPENQQNLYPKGNTLFFEYEKWEDHCKVVWHRSDKNRDQKIKNSNFIDRFFIDFLAQITMDFSKLSVDFCAENSRFLDSFKRNFGIKGPIKTKEIALGVQTPAEISGILQYTLPAHLKKIEIMSPGDANEKISIDQEIGELDQWKMAEILDMADIDVVDPKIEIFKNFREAQISFSRLSMENVEELKTMFKNSTVLQNFRIGSVSNFDIIHELLSTHGQPFLDTVEVNRVRTSWFFKIPNDPEKVIRISLFAILMEIAKIPKSEVPRGATILG</sequence>
<dbReference type="HOGENOM" id="CLU_030831_0_3_1"/>
<evidence type="ECO:0000313" key="2">
    <source>
        <dbReference type="EMBL" id="CAP21115.1"/>
    </source>
</evidence>
<dbReference type="RefSeq" id="XP_002648338.1">
    <property type="nucleotide sequence ID" value="XM_002648292.1"/>
</dbReference>
<dbReference type="OMA" id="NEVYWIR"/>
<keyword evidence="3" id="KW-1185">Reference proteome</keyword>
<dbReference type="AlphaFoldDB" id="A8WKX0"/>
<proteinExistence type="predicted"/>
<name>A8WKX0_CAEBR</name>
<feature type="domain" description="DUF38" evidence="1">
    <location>
        <begin position="118"/>
        <end position="252"/>
    </location>
</feature>
<evidence type="ECO:0000313" key="4">
    <source>
        <dbReference type="WormBase" id="CBG24526"/>
    </source>
</evidence>
<reference evidence="2 3" key="2">
    <citation type="journal article" date="2011" name="PLoS Genet.">
        <title>Caenorhabditis briggsae recombinant inbred line genotypes reveal inter-strain incompatibility and the evolution of recombination.</title>
        <authorList>
            <person name="Ross J.A."/>
            <person name="Koboldt D.C."/>
            <person name="Staisch J.E."/>
            <person name="Chamberlin H.M."/>
            <person name="Gupta B.P."/>
            <person name="Miller R.D."/>
            <person name="Baird S.E."/>
            <person name="Haag E.S."/>
        </authorList>
    </citation>
    <scope>NUCLEOTIDE SEQUENCE [LARGE SCALE GENOMIC DNA]</scope>
    <source>
        <strain evidence="2 3">AF16</strain>
    </source>
</reference>
<dbReference type="GeneID" id="8590340"/>
<dbReference type="EMBL" id="HE601495">
    <property type="protein sequence ID" value="CAP21115.1"/>
    <property type="molecule type" value="Genomic_DNA"/>
</dbReference>
<dbReference type="WormBase" id="CBG24526">
    <property type="protein sequence ID" value="CBP13493"/>
    <property type="gene ID" value="WBGene00042618"/>
</dbReference>
<dbReference type="Proteomes" id="UP000008549">
    <property type="component" value="Unassembled WGS sequence"/>
</dbReference>
<dbReference type="PANTHER" id="PTHR23014:SF1">
    <property type="entry name" value="DUF38 DOMAIN-CONTAINING PROTEIN-RELATED"/>
    <property type="match status" value="1"/>
</dbReference>
<dbReference type="Pfam" id="PF01827">
    <property type="entry name" value="FTH"/>
    <property type="match status" value="1"/>
</dbReference>
<evidence type="ECO:0000313" key="3">
    <source>
        <dbReference type="Proteomes" id="UP000008549"/>
    </source>
</evidence>
<reference evidence="2 3" key="1">
    <citation type="journal article" date="2003" name="PLoS Biol.">
        <title>The genome sequence of Caenorhabditis briggsae: a platform for comparative genomics.</title>
        <authorList>
            <person name="Stein L.D."/>
            <person name="Bao Z."/>
            <person name="Blasiar D."/>
            <person name="Blumenthal T."/>
            <person name="Brent M.R."/>
            <person name="Chen N."/>
            <person name="Chinwalla A."/>
            <person name="Clarke L."/>
            <person name="Clee C."/>
            <person name="Coghlan A."/>
            <person name="Coulson A."/>
            <person name="D'Eustachio P."/>
            <person name="Fitch D.H."/>
            <person name="Fulton L.A."/>
            <person name="Fulton R.E."/>
            <person name="Griffiths-Jones S."/>
            <person name="Harris T.W."/>
            <person name="Hillier L.W."/>
            <person name="Kamath R."/>
            <person name="Kuwabara P.E."/>
            <person name="Mardis E.R."/>
            <person name="Marra M.A."/>
            <person name="Miner T.L."/>
            <person name="Minx P."/>
            <person name="Mullikin J.C."/>
            <person name="Plumb R.W."/>
            <person name="Rogers J."/>
            <person name="Schein J.E."/>
            <person name="Sohrmann M."/>
            <person name="Spieth J."/>
            <person name="Stajich J.E."/>
            <person name="Wei C."/>
            <person name="Willey D."/>
            <person name="Wilson R.K."/>
            <person name="Durbin R."/>
            <person name="Waterston R.H."/>
        </authorList>
    </citation>
    <scope>NUCLEOTIDE SEQUENCE [LARGE SCALE GENOMIC DNA]</scope>
    <source>
        <strain evidence="2 3">AF16</strain>
    </source>
</reference>
<dbReference type="KEGG" id="cbr:CBG_24526"/>
<dbReference type="PANTHER" id="PTHR23014">
    <property type="entry name" value="F-BOX A PROTEIN"/>
    <property type="match status" value="1"/>
</dbReference>